<reference evidence="12" key="1">
    <citation type="submission" date="2022-03" db="EMBL/GenBank/DDBJ databases">
        <title>ESBL-producing Moellerella wisconsensis and Escherichia marmotae isolated from wild game meat.</title>
        <authorList>
            <person name="Biggel M."/>
        </authorList>
    </citation>
    <scope>NUCLEOTIDE SEQUENCE</scope>
    <source>
        <strain evidence="12">W51</strain>
    </source>
</reference>
<keyword evidence="8" id="KW-0998">Cell outer membrane</keyword>
<dbReference type="Proteomes" id="UP000829116">
    <property type="component" value="Chromosome"/>
</dbReference>
<evidence type="ECO:0000256" key="5">
    <source>
        <dbReference type="ARBA" id="ARBA00022692"/>
    </source>
</evidence>
<sequence length="818" mass="91513">MKKITYLPLAILCLESSALAASFNMDFLSGESAKADLSRFEQNTLMADGKYELDIYVNNDWRGRIPVQLVDNNHNVLISSNDIENLGIEVDNEIANKEQYLPLKSFLHDGSYQLDVASFKLNINIPQAYLIQHMNGYISPDYWDQGISGAFVSYNSNYFHSQNKQNGSRNNNDSAYIFLNSGINLFGWQFRDQSIYNYNNQNAGQWHNNNRYVQKGIPSINSELRAGDSYTNSESFDSIFFRGISLKTDLRMYPDAYQGFSPTVHGVAQSNAVIDIYQDNILIFQTSVPPGPFTIKDLLPTGSGGDLNVEVKEANGSINRFIVPFSAVPNMLKEGMSKYEFTAGEARIDNSKNRPNFIQASYQYGINNLLTGYNGAIVSKDYYSVLLGGGFNLPVGALSIDITHAESRFSEIKNKKGQSYKVAYSRYFNQSGTNFSLAAYRYSTKDYLTLSDSIALHNWVQEGNYAGHYSHQKNTFNINMNQNLGQNLGSIFVSGTVRDYWGESNNSQEFQLGYNNNWQKINYSITASRISHSDNSQESTKPEQRYYLNLSFPFSLFEQQAYMTTNVGFNDGQYNNSNIGISSTVGDHHQLNYNLNFAHQHAGNTTLNSSLSYKTQIATLNSSYSHSDQYQQLGLGASGSLVAFSGGILTSNQLGETFAIIDAPGVKNAAINGDKTMTTNNNGIALVPYLSAYRKNAVMLDSSNLEEDSAELIGNIKDVVPYAGAITYIDFKTDKRHNYIFRAYRDNGKPLPFGTEVTDKNNQILGYVGQGSTIFIKADKLPEQLFISINKETQTKCTISHPELIMDDPHNICLEEQH</sequence>
<comment type="subcellular location">
    <subcellularLocation>
        <location evidence="1">Cell outer membrane</location>
        <topology evidence="1">Multi-pass membrane protein</topology>
    </subcellularLocation>
</comment>
<evidence type="ECO:0000256" key="1">
    <source>
        <dbReference type="ARBA" id="ARBA00004571"/>
    </source>
</evidence>
<dbReference type="Gene3D" id="2.60.40.3110">
    <property type="match status" value="1"/>
</dbReference>
<proteinExistence type="inferred from homology"/>
<feature type="chain" id="PRO_5040327971" evidence="9">
    <location>
        <begin position="21"/>
        <end position="818"/>
    </location>
</feature>
<evidence type="ECO:0000256" key="9">
    <source>
        <dbReference type="SAM" id="SignalP"/>
    </source>
</evidence>
<dbReference type="GO" id="GO:0015473">
    <property type="term" value="F:fimbrial usher porin activity"/>
    <property type="evidence" value="ECO:0007669"/>
    <property type="project" value="InterPro"/>
</dbReference>
<evidence type="ECO:0000256" key="7">
    <source>
        <dbReference type="ARBA" id="ARBA00023136"/>
    </source>
</evidence>
<protein>
    <submittedName>
        <fullName evidence="12">Fimbrial biogenesis outer membrane usher protein</fullName>
    </submittedName>
</protein>
<dbReference type="PANTHER" id="PTHR30451:SF3">
    <property type="entry name" value="OUTER MEMBRANE USHER PROTEIN HTRE-RELATED"/>
    <property type="match status" value="1"/>
</dbReference>
<comment type="similarity">
    <text evidence="2">Belongs to the fimbrial export usher family.</text>
</comment>
<dbReference type="InterPro" id="IPR025949">
    <property type="entry name" value="PapC-like_C"/>
</dbReference>
<keyword evidence="6 9" id="KW-0732">Signal</keyword>
<evidence type="ECO:0000259" key="11">
    <source>
        <dbReference type="Pfam" id="PF13954"/>
    </source>
</evidence>
<dbReference type="RefSeq" id="WP_241542241.1">
    <property type="nucleotide sequence ID" value="NZ_CAWQWN010000001.1"/>
</dbReference>
<dbReference type="InterPro" id="IPR037224">
    <property type="entry name" value="PapC_N_sf"/>
</dbReference>
<dbReference type="InterPro" id="IPR025885">
    <property type="entry name" value="PapC_N"/>
</dbReference>
<dbReference type="SUPFAM" id="SSF141729">
    <property type="entry name" value="FimD N-terminal domain-like"/>
    <property type="match status" value="1"/>
</dbReference>
<evidence type="ECO:0000256" key="6">
    <source>
        <dbReference type="ARBA" id="ARBA00022729"/>
    </source>
</evidence>
<evidence type="ECO:0000256" key="8">
    <source>
        <dbReference type="ARBA" id="ARBA00023237"/>
    </source>
</evidence>
<feature type="signal peptide" evidence="9">
    <location>
        <begin position="1"/>
        <end position="20"/>
    </location>
</feature>
<dbReference type="Pfam" id="PF00577">
    <property type="entry name" value="Usher"/>
    <property type="match status" value="1"/>
</dbReference>
<dbReference type="GO" id="GO:0009297">
    <property type="term" value="P:pilus assembly"/>
    <property type="evidence" value="ECO:0007669"/>
    <property type="project" value="InterPro"/>
</dbReference>
<keyword evidence="5" id="KW-0812">Transmembrane</keyword>
<name>A0A9Q8V3J1_9GAMM</name>
<keyword evidence="4" id="KW-1134">Transmembrane beta strand</keyword>
<feature type="domain" description="PapC N-terminal" evidence="11">
    <location>
        <begin position="22"/>
        <end position="157"/>
    </location>
</feature>
<accession>A0A9Q8V3J1</accession>
<gene>
    <name evidence="12" type="ORF">MNY72_00725</name>
</gene>
<dbReference type="Gene3D" id="2.60.40.2070">
    <property type="match status" value="1"/>
</dbReference>
<dbReference type="Gene3D" id="3.10.20.410">
    <property type="match status" value="1"/>
</dbReference>
<keyword evidence="3" id="KW-0813">Transport</keyword>
<evidence type="ECO:0000256" key="2">
    <source>
        <dbReference type="ARBA" id="ARBA00008064"/>
    </source>
</evidence>
<evidence type="ECO:0000256" key="3">
    <source>
        <dbReference type="ARBA" id="ARBA00022448"/>
    </source>
</evidence>
<dbReference type="PANTHER" id="PTHR30451">
    <property type="entry name" value="OUTER MEMBRANE USHER PROTEIN"/>
    <property type="match status" value="1"/>
</dbReference>
<keyword evidence="7" id="KW-0472">Membrane</keyword>
<dbReference type="GO" id="GO:0009279">
    <property type="term" value="C:cell outer membrane"/>
    <property type="evidence" value="ECO:0007669"/>
    <property type="project" value="UniProtKB-SubCell"/>
</dbReference>
<dbReference type="AlphaFoldDB" id="A0A9Q8V3J1"/>
<dbReference type="InterPro" id="IPR042186">
    <property type="entry name" value="FimD_plug_dom"/>
</dbReference>
<dbReference type="Pfam" id="PF13953">
    <property type="entry name" value="PapC_C"/>
    <property type="match status" value="1"/>
</dbReference>
<dbReference type="Pfam" id="PF13954">
    <property type="entry name" value="PapC_N"/>
    <property type="match status" value="1"/>
</dbReference>
<dbReference type="Gene3D" id="2.60.40.2610">
    <property type="entry name" value="Outer membrane usher protein FimD, plug domain"/>
    <property type="match status" value="1"/>
</dbReference>
<evidence type="ECO:0000313" key="12">
    <source>
        <dbReference type="EMBL" id="UNH30888.1"/>
    </source>
</evidence>
<dbReference type="InterPro" id="IPR000015">
    <property type="entry name" value="Fimb_usher"/>
</dbReference>
<feature type="domain" description="PapC-like C-terminal" evidence="10">
    <location>
        <begin position="741"/>
        <end position="800"/>
    </location>
</feature>
<evidence type="ECO:0000313" key="13">
    <source>
        <dbReference type="Proteomes" id="UP000829116"/>
    </source>
</evidence>
<organism evidence="12 13">
    <name type="scientific">Moellerella wisconsensis</name>
    <dbReference type="NCBI Taxonomy" id="158849"/>
    <lineage>
        <taxon>Bacteria</taxon>
        <taxon>Pseudomonadati</taxon>
        <taxon>Pseudomonadota</taxon>
        <taxon>Gammaproteobacteria</taxon>
        <taxon>Enterobacterales</taxon>
        <taxon>Morganellaceae</taxon>
        <taxon>Moellerella</taxon>
    </lineage>
</organism>
<evidence type="ECO:0000259" key="10">
    <source>
        <dbReference type="Pfam" id="PF13953"/>
    </source>
</evidence>
<dbReference type="InterPro" id="IPR043142">
    <property type="entry name" value="PapC-like_C_sf"/>
</dbReference>
<evidence type="ECO:0000256" key="4">
    <source>
        <dbReference type="ARBA" id="ARBA00022452"/>
    </source>
</evidence>
<dbReference type="EMBL" id="CP093245">
    <property type="protein sequence ID" value="UNH30888.1"/>
    <property type="molecule type" value="Genomic_DNA"/>
</dbReference>